<dbReference type="OrthoDB" id="4545778at2"/>
<comment type="caution">
    <text evidence="1">The sequence shown here is derived from an EMBL/GenBank/DDBJ whole genome shotgun (WGS) entry which is preliminary data.</text>
</comment>
<name>A0A4Z0NS10_9HYPH</name>
<dbReference type="RefSeq" id="WP_135414951.1">
    <property type="nucleotide sequence ID" value="NZ_SRLB01000008.1"/>
</dbReference>
<proteinExistence type="predicted"/>
<evidence type="ECO:0008006" key="3">
    <source>
        <dbReference type="Google" id="ProtNLM"/>
    </source>
</evidence>
<sequence>MNRCRMAAQALAEIHPGQPTTPKPGVTWIKPTDLLVKAGCQRDLSEASLRPIRRIVERWDWRRFKRPIVAWTEDGLAVIDSQHSAIAAATHPGIDLIPVVVVDAAAQVERAQAFVGHNRDRIAVTAIQMHVPTLAAGIRVAGVGEGV</sequence>
<dbReference type="AlphaFoldDB" id="A0A4Z0NS10"/>
<protein>
    <recommendedName>
        <fullName evidence="3">ParB/Sulfiredoxin domain-containing protein</fullName>
    </recommendedName>
</protein>
<organism evidence="1 2">
    <name type="scientific">Methylobacterium nonmethylotrophicum</name>
    <dbReference type="NCBI Taxonomy" id="1141884"/>
    <lineage>
        <taxon>Bacteria</taxon>
        <taxon>Pseudomonadati</taxon>
        <taxon>Pseudomonadota</taxon>
        <taxon>Alphaproteobacteria</taxon>
        <taxon>Hyphomicrobiales</taxon>
        <taxon>Methylobacteriaceae</taxon>
        <taxon>Methylobacterium</taxon>
    </lineage>
</organism>
<dbReference type="EMBL" id="SRLB01000008">
    <property type="protein sequence ID" value="TGD99318.1"/>
    <property type="molecule type" value="Genomic_DNA"/>
</dbReference>
<keyword evidence="2" id="KW-1185">Reference proteome</keyword>
<accession>A0A4Z0NS10</accession>
<evidence type="ECO:0000313" key="2">
    <source>
        <dbReference type="Proteomes" id="UP000297535"/>
    </source>
</evidence>
<gene>
    <name evidence="1" type="ORF">EU555_12400</name>
</gene>
<dbReference type="Proteomes" id="UP000297535">
    <property type="component" value="Unassembled WGS sequence"/>
</dbReference>
<evidence type="ECO:0000313" key="1">
    <source>
        <dbReference type="EMBL" id="TGD99318.1"/>
    </source>
</evidence>
<reference evidence="1 2" key="1">
    <citation type="submission" date="2019-04" db="EMBL/GenBank/DDBJ databases">
        <authorList>
            <person name="Feng G."/>
            <person name="Zhu H."/>
        </authorList>
    </citation>
    <scope>NUCLEOTIDE SEQUENCE [LARGE SCALE GENOMIC DNA]</scope>
    <source>
        <strain evidence="1 2">6HR-1</strain>
    </source>
</reference>